<dbReference type="PANTHER" id="PTHR33607:SF2">
    <property type="entry name" value="ENDONUCLEASE-1"/>
    <property type="match status" value="1"/>
</dbReference>
<dbReference type="PATRIC" id="fig|1305731.5.peg.867"/>
<comment type="caution">
    <text evidence="5">The sequence shown here is derived from an EMBL/GenBank/DDBJ whole genome shotgun (WGS) entry which is preliminary data.</text>
</comment>
<name>A0A0P8B3M9_9GAMM</name>
<evidence type="ECO:0000313" key="5">
    <source>
        <dbReference type="EMBL" id="KPQ28191.1"/>
    </source>
</evidence>
<organism evidence="5 6">
    <name type="scientific">Marinobacter excellens HL-55</name>
    <dbReference type="NCBI Taxonomy" id="1305731"/>
    <lineage>
        <taxon>Bacteria</taxon>
        <taxon>Pseudomonadati</taxon>
        <taxon>Pseudomonadota</taxon>
        <taxon>Gammaproteobacteria</taxon>
        <taxon>Pseudomonadales</taxon>
        <taxon>Marinobacteraceae</taxon>
        <taxon>Marinobacter</taxon>
    </lineage>
</organism>
<dbReference type="AlphaFoldDB" id="A0A0P8B3M9"/>
<comment type="similarity">
    <text evidence="1">Belongs to the EndA/NucM nuclease family.</text>
</comment>
<evidence type="ECO:0000313" key="6">
    <source>
        <dbReference type="Proteomes" id="UP000050416"/>
    </source>
</evidence>
<evidence type="ECO:0000256" key="3">
    <source>
        <dbReference type="ARBA" id="ARBA00022801"/>
    </source>
</evidence>
<dbReference type="EC" id="3.1.21.1" evidence="5"/>
<keyword evidence="4" id="KW-0732">Signal</keyword>
<reference evidence="5 6" key="1">
    <citation type="submission" date="2015-09" db="EMBL/GenBank/DDBJ databases">
        <title>Identification and resolution of microdiversity through metagenomic sequencing of parallel consortia.</title>
        <authorList>
            <person name="Nelson W.C."/>
            <person name="Romine M.F."/>
            <person name="Lindemann S.R."/>
        </authorList>
    </citation>
    <scope>NUCLEOTIDE SEQUENCE [LARGE SCALE GENOMIC DNA]</scope>
    <source>
        <strain evidence="5">HL-55</strain>
    </source>
</reference>
<dbReference type="Proteomes" id="UP000050416">
    <property type="component" value="Unassembled WGS sequence"/>
</dbReference>
<keyword evidence="2" id="KW-0540">Nuclease</keyword>
<evidence type="ECO:0000256" key="4">
    <source>
        <dbReference type="SAM" id="SignalP"/>
    </source>
</evidence>
<protein>
    <submittedName>
        <fullName evidence="5">Deoxyribonuclease I</fullName>
        <ecNumber evidence="5">3.1.21.1</ecNumber>
    </submittedName>
</protein>
<dbReference type="GO" id="GO:0004530">
    <property type="term" value="F:deoxyribonuclease I activity"/>
    <property type="evidence" value="ECO:0007669"/>
    <property type="project" value="UniProtKB-EC"/>
</dbReference>
<dbReference type="STRING" id="1305731.GCA_000934705_00423"/>
<dbReference type="Pfam" id="PF04231">
    <property type="entry name" value="Endonuclease_1"/>
    <property type="match status" value="1"/>
</dbReference>
<feature type="signal peptide" evidence="4">
    <location>
        <begin position="1"/>
        <end position="22"/>
    </location>
</feature>
<dbReference type="InterPro" id="IPR044925">
    <property type="entry name" value="His-Me_finger_sf"/>
</dbReference>
<feature type="chain" id="PRO_5006148305" evidence="4">
    <location>
        <begin position="23"/>
        <end position="211"/>
    </location>
</feature>
<evidence type="ECO:0000256" key="2">
    <source>
        <dbReference type="ARBA" id="ARBA00022722"/>
    </source>
</evidence>
<sequence length="211" mass="23748">MKTILSVPITLTLVLSTSLVIGQNGRFTDPDTVVRDQFWGDLYAAGGNSYFCDEPFSNKGFVMTDGYVYPLADIRSALNCGTSRECLQNNQYRQITSDLHNIVPVRTRVEMRRRSVRYENLAASARVDDCGIRESAQFFEPPERVKGDVARTMAYMVDSYGLPWLGATSVFQGWNELDPPDDQELSRHSRIAEIQGNENPFVVNPGLVNRL</sequence>
<dbReference type="PANTHER" id="PTHR33607">
    <property type="entry name" value="ENDONUCLEASE-1"/>
    <property type="match status" value="1"/>
</dbReference>
<gene>
    <name evidence="5" type="primary">endA</name>
    <name evidence="5" type="ORF">HLUCCX14_12005</name>
</gene>
<keyword evidence="3 5" id="KW-0378">Hydrolase</keyword>
<dbReference type="OrthoDB" id="9800417at2"/>
<proteinExistence type="inferred from homology"/>
<dbReference type="InterPro" id="IPR007346">
    <property type="entry name" value="Endonuclease-I"/>
</dbReference>
<dbReference type="EMBL" id="LJZQ01000018">
    <property type="protein sequence ID" value="KPQ28191.1"/>
    <property type="molecule type" value="Genomic_DNA"/>
</dbReference>
<dbReference type="SUPFAM" id="SSF54060">
    <property type="entry name" value="His-Me finger endonucleases"/>
    <property type="match status" value="1"/>
</dbReference>
<evidence type="ECO:0000256" key="1">
    <source>
        <dbReference type="ARBA" id="ARBA00006429"/>
    </source>
</evidence>
<accession>A0A0P8B3M9</accession>